<keyword evidence="2" id="KW-0472">Membrane</keyword>
<dbReference type="RefSeq" id="WP_101452671.1">
    <property type="nucleotide sequence ID" value="NZ_PCGX01000012.1"/>
</dbReference>
<dbReference type="Proteomes" id="UP000233727">
    <property type="component" value="Unassembled WGS sequence"/>
</dbReference>
<evidence type="ECO:0000313" key="4">
    <source>
        <dbReference type="Proteomes" id="UP000233727"/>
    </source>
</evidence>
<sequence>MNLRSICSEAVRNISAGTTRAAWFFLVMLITGVLLGGYEAMSIVQLEQEAITRISSNADTKALIGASVDGQACDGLEMVHNGPSLAGAARAAESITASSTPGMELPAYEVTPGFIKLLASGQKTANAVSSSASSSSSSASSSAQQGATSTQQEVNETADTSGIWISTDVSHDFGLVKGSVMQTNRGDMTIAGVFSWPNDGRDTRFAYAAMIPVSASSGEFTECWAKQWPVSEQTNDLLYSTAIVSGTGGNTTVAQVNKSFDSRYNAYSSYKNRMTVWLPYVSLAVGVIAGVISVRRRRLEYAGALHVGQTKGAQLLEMTLETLIWAGLATIACLALLCAYCWRMSADGWMNIFIAACRIPATAFAGAMAATFLAGLSVRESQLLRFFKSR</sequence>
<evidence type="ECO:0000256" key="2">
    <source>
        <dbReference type="SAM" id="Phobius"/>
    </source>
</evidence>
<evidence type="ECO:0008006" key="5">
    <source>
        <dbReference type="Google" id="ProtNLM"/>
    </source>
</evidence>
<accession>A0A2N3QFD0</accession>
<organism evidence="3 4">
    <name type="scientific">Bifidobacterium thermophilum</name>
    <dbReference type="NCBI Taxonomy" id="33905"/>
    <lineage>
        <taxon>Bacteria</taxon>
        <taxon>Bacillati</taxon>
        <taxon>Actinomycetota</taxon>
        <taxon>Actinomycetes</taxon>
        <taxon>Bifidobacteriales</taxon>
        <taxon>Bifidobacteriaceae</taxon>
        <taxon>Bifidobacterium</taxon>
    </lineage>
</organism>
<feature type="transmembrane region" description="Helical" evidence="2">
    <location>
        <begin position="21"/>
        <end position="38"/>
    </location>
</feature>
<name>A0A2N3QFD0_9BIFI</name>
<feature type="transmembrane region" description="Helical" evidence="2">
    <location>
        <begin position="323"/>
        <end position="346"/>
    </location>
</feature>
<dbReference type="EMBL" id="PCGY01000022">
    <property type="protein sequence ID" value="PKU89249.1"/>
    <property type="molecule type" value="Genomic_DNA"/>
</dbReference>
<keyword evidence="2" id="KW-0812">Transmembrane</keyword>
<evidence type="ECO:0000313" key="3">
    <source>
        <dbReference type="EMBL" id="PKU89249.1"/>
    </source>
</evidence>
<feature type="compositionally biased region" description="Low complexity" evidence="1">
    <location>
        <begin position="129"/>
        <end position="152"/>
    </location>
</feature>
<dbReference type="GeneID" id="78110592"/>
<protein>
    <recommendedName>
        <fullName evidence="5">ABC transporter, ATP-binding protein</fullName>
    </recommendedName>
</protein>
<keyword evidence="2" id="KW-1133">Transmembrane helix</keyword>
<dbReference type="STRING" id="33905.BTHE_0076"/>
<gene>
    <name evidence="3" type="ORF">CQR47_1683</name>
</gene>
<reference evidence="3 4" key="1">
    <citation type="submission" date="2017-10" db="EMBL/GenBank/DDBJ databases">
        <title>Bifidobacterium genomics.</title>
        <authorList>
            <person name="Lugli G.A."/>
            <person name="Milani C."/>
            <person name="Mancabelli L."/>
        </authorList>
    </citation>
    <scope>NUCLEOTIDE SEQUENCE [LARGE SCALE GENOMIC DNA]</scope>
    <source>
        <strain evidence="3 4">1542B</strain>
    </source>
</reference>
<comment type="caution">
    <text evidence="3">The sequence shown here is derived from an EMBL/GenBank/DDBJ whole genome shotgun (WGS) entry which is preliminary data.</text>
</comment>
<feature type="region of interest" description="Disordered" evidence="1">
    <location>
        <begin position="129"/>
        <end position="157"/>
    </location>
</feature>
<feature type="transmembrane region" description="Helical" evidence="2">
    <location>
        <begin position="277"/>
        <end position="294"/>
    </location>
</feature>
<evidence type="ECO:0000256" key="1">
    <source>
        <dbReference type="SAM" id="MobiDB-lite"/>
    </source>
</evidence>
<dbReference type="AlphaFoldDB" id="A0A2N3QFD0"/>
<proteinExistence type="predicted"/>
<feature type="transmembrane region" description="Helical" evidence="2">
    <location>
        <begin position="352"/>
        <end position="378"/>
    </location>
</feature>